<accession>A0A4Y5Z5I7</accession>
<dbReference type="OrthoDB" id="5956068at2"/>
<feature type="domain" description="Antitoxin Xre/MbcA/ParS-like toxin-binding" evidence="1">
    <location>
        <begin position="49"/>
        <end position="90"/>
    </location>
</feature>
<keyword evidence="3" id="KW-1185">Reference proteome</keyword>
<dbReference type="Pfam" id="PF09722">
    <property type="entry name" value="Xre_MbcA_ParS_C"/>
    <property type="match status" value="1"/>
</dbReference>
<evidence type="ECO:0000259" key="1">
    <source>
        <dbReference type="Pfam" id="PF09722"/>
    </source>
</evidence>
<dbReference type="KEGG" id="lpy:FIV34_11720"/>
<name>A0A4Y5Z5I7_9GAMM</name>
<sequence>MDVKVKNSAFAALAGHLERLRVERQHLIDDAFSSLCARRALLAGMLIEEFGSPARAAIWVTSHQRVFGGRTPLEVLAEGDDDLVWDALGRDGAGHAHI</sequence>
<evidence type="ECO:0000313" key="3">
    <source>
        <dbReference type="Proteomes" id="UP000316093"/>
    </source>
</evidence>
<dbReference type="InterPro" id="IPR024467">
    <property type="entry name" value="Xre/MbcA/ParS-like_toxin-bd"/>
</dbReference>
<dbReference type="AlphaFoldDB" id="A0A4Y5Z5I7"/>
<gene>
    <name evidence="2" type="ORF">FIV34_11720</name>
</gene>
<proteinExistence type="predicted"/>
<organism evidence="2 3">
    <name type="scientific">Luteibacter pinisoli</name>
    <dbReference type="NCBI Taxonomy" id="2589080"/>
    <lineage>
        <taxon>Bacteria</taxon>
        <taxon>Pseudomonadati</taxon>
        <taxon>Pseudomonadota</taxon>
        <taxon>Gammaproteobacteria</taxon>
        <taxon>Lysobacterales</taxon>
        <taxon>Rhodanobacteraceae</taxon>
        <taxon>Luteibacter</taxon>
    </lineage>
</organism>
<dbReference type="EMBL" id="CP041046">
    <property type="protein sequence ID" value="QDE39829.1"/>
    <property type="molecule type" value="Genomic_DNA"/>
</dbReference>
<dbReference type="RefSeq" id="WP_139982943.1">
    <property type="nucleotide sequence ID" value="NZ_CP041046.1"/>
</dbReference>
<dbReference type="Proteomes" id="UP000316093">
    <property type="component" value="Chromosome"/>
</dbReference>
<protein>
    <submittedName>
        <fullName evidence="2">DUF2384 domain-containing protein</fullName>
    </submittedName>
</protein>
<reference evidence="2 3" key="1">
    <citation type="submission" date="2019-06" db="EMBL/GenBank/DDBJ databases">
        <title>A complete genome sequence for Luteibacter pinisoli MAH-14.</title>
        <authorList>
            <person name="Baltrus D.A."/>
        </authorList>
    </citation>
    <scope>NUCLEOTIDE SEQUENCE [LARGE SCALE GENOMIC DNA]</scope>
    <source>
        <strain evidence="2 3">MAH-14</strain>
    </source>
</reference>
<evidence type="ECO:0000313" key="2">
    <source>
        <dbReference type="EMBL" id="QDE39829.1"/>
    </source>
</evidence>